<protein>
    <submittedName>
        <fullName evidence="2">Uncharacterized protein</fullName>
    </submittedName>
</protein>
<evidence type="ECO:0000313" key="2">
    <source>
        <dbReference type="EMBL" id="EDQ01744.1"/>
    </source>
</evidence>
<sequence length="77" mass="8334">MDVPNLKHCALLLTLATSLLLTACSDNDKDDNNDSQEKIAVQVGPRPLFLVRQIQDGELIPSEYANAANDAGLKIIT</sequence>
<keyword evidence="3" id="KW-1185">Reference proteome</keyword>
<organism evidence="2 3">
    <name type="scientific">Shewanella benthica KT99</name>
    <dbReference type="NCBI Taxonomy" id="314608"/>
    <lineage>
        <taxon>Bacteria</taxon>
        <taxon>Pseudomonadati</taxon>
        <taxon>Pseudomonadota</taxon>
        <taxon>Gammaproteobacteria</taxon>
        <taxon>Alteromonadales</taxon>
        <taxon>Shewanellaceae</taxon>
        <taxon>Shewanella</taxon>
    </lineage>
</organism>
<proteinExistence type="predicted"/>
<name>A9D205_9GAMM</name>
<dbReference type="EMBL" id="ABIC01000007">
    <property type="protein sequence ID" value="EDQ01744.1"/>
    <property type="molecule type" value="Genomic_DNA"/>
</dbReference>
<evidence type="ECO:0000256" key="1">
    <source>
        <dbReference type="SAM" id="SignalP"/>
    </source>
</evidence>
<keyword evidence="1" id="KW-0732">Signal</keyword>
<dbReference type="Proteomes" id="UP000005839">
    <property type="component" value="Unassembled WGS sequence"/>
</dbReference>
<comment type="caution">
    <text evidence="2">The sequence shown here is derived from an EMBL/GenBank/DDBJ whole genome shotgun (WGS) entry which is preliminary data.</text>
</comment>
<dbReference type="AlphaFoldDB" id="A9D205"/>
<feature type="signal peptide" evidence="1">
    <location>
        <begin position="1"/>
        <end position="23"/>
    </location>
</feature>
<gene>
    <name evidence="2" type="ORF">KT99_04054</name>
</gene>
<reference evidence="2 3" key="1">
    <citation type="submission" date="2007-10" db="EMBL/GenBank/DDBJ databases">
        <authorList>
            <person name="Yayanos A."/>
            <person name="Ferriera S."/>
            <person name="Johnson J."/>
            <person name="Kravitz S."/>
            <person name="Halpern A."/>
            <person name="Remington K."/>
            <person name="Beeson K."/>
            <person name="Tran B."/>
            <person name="Rogers Y.-H."/>
            <person name="Friedman R."/>
            <person name="Venter J.C."/>
        </authorList>
    </citation>
    <scope>NUCLEOTIDE SEQUENCE [LARGE SCALE GENOMIC DNA]</scope>
    <source>
        <strain evidence="2 3">KT99</strain>
    </source>
</reference>
<evidence type="ECO:0000313" key="3">
    <source>
        <dbReference type="Proteomes" id="UP000005839"/>
    </source>
</evidence>
<accession>A9D205</accession>
<dbReference type="PROSITE" id="PS51257">
    <property type="entry name" value="PROKAR_LIPOPROTEIN"/>
    <property type="match status" value="1"/>
</dbReference>
<feature type="chain" id="PRO_5002737128" evidence="1">
    <location>
        <begin position="24"/>
        <end position="77"/>
    </location>
</feature>